<evidence type="ECO:0000313" key="2">
    <source>
        <dbReference type="EMBL" id="SBW20473.1"/>
    </source>
</evidence>
<evidence type="ECO:0000313" key="3">
    <source>
        <dbReference type="Proteomes" id="UP000199013"/>
    </source>
</evidence>
<protein>
    <submittedName>
        <fullName evidence="2">Uncharacterized protein</fullName>
    </submittedName>
</protein>
<dbReference type="EMBL" id="FLUV01000710">
    <property type="protein sequence ID" value="SBW20473.1"/>
    <property type="molecule type" value="Genomic_DNA"/>
</dbReference>
<accession>A0A1C3NW82</accession>
<evidence type="ECO:0000256" key="1">
    <source>
        <dbReference type="SAM" id="MobiDB-lite"/>
    </source>
</evidence>
<gene>
    <name evidence="2" type="ORF">FDG2_1702</name>
</gene>
<feature type="region of interest" description="Disordered" evidence="1">
    <location>
        <begin position="50"/>
        <end position="79"/>
    </location>
</feature>
<keyword evidence="3" id="KW-1185">Reference proteome</keyword>
<organism evidence="2 3">
    <name type="scientific">Candidatus Protofrankia californiensis</name>
    <dbReference type="NCBI Taxonomy" id="1839754"/>
    <lineage>
        <taxon>Bacteria</taxon>
        <taxon>Bacillati</taxon>
        <taxon>Actinomycetota</taxon>
        <taxon>Actinomycetes</taxon>
        <taxon>Frankiales</taxon>
        <taxon>Frankiaceae</taxon>
        <taxon>Protofrankia</taxon>
    </lineage>
</organism>
<sequence>MILIIETGVLNKPLRCPEKMGGRADPDPVGHHDQVWVCQETIRLLSPNSVNATSSGMFSPGSARAASIGEQRNRCARGR</sequence>
<dbReference type="AlphaFoldDB" id="A0A1C3NW82"/>
<dbReference type="Proteomes" id="UP000199013">
    <property type="component" value="Unassembled WGS sequence"/>
</dbReference>
<reference evidence="3" key="1">
    <citation type="submission" date="2016-02" db="EMBL/GenBank/DDBJ databases">
        <authorList>
            <person name="Wibberg D."/>
        </authorList>
    </citation>
    <scope>NUCLEOTIDE SEQUENCE [LARGE SCALE GENOMIC DNA]</scope>
</reference>
<name>A0A1C3NW82_9ACTN</name>
<proteinExistence type="predicted"/>